<evidence type="ECO:0000313" key="4">
    <source>
        <dbReference type="Proteomes" id="UP000433883"/>
    </source>
</evidence>
<keyword evidence="1" id="KW-0812">Transmembrane</keyword>
<keyword evidence="1" id="KW-1133">Transmembrane helix</keyword>
<feature type="transmembrane region" description="Helical" evidence="1">
    <location>
        <begin position="342"/>
        <end position="362"/>
    </location>
</feature>
<dbReference type="EMBL" id="WNWR01000631">
    <property type="protein sequence ID" value="KAE9972470.1"/>
    <property type="molecule type" value="Genomic_DNA"/>
</dbReference>
<name>A0A8H3U6A1_VENIN</name>
<dbReference type="AlphaFoldDB" id="A0A8H3U6A1"/>
<comment type="caution">
    <text evidence="2">The sequence shown here is derived from an EMBL/GenBank/DDBJ whole genome shotgun (WGS) entry which is preliminary data.</text>
</comment>
<feature type="transmembrane region" description="Helical" evidence="1">
    <location>
        <begin position="315"/>
        <end position="336"/>
    </location>
</feature>
<keyword evidence="1" id="KW-0472">Membrane</keyword>
<evidence type="ECO:0000313" key="5">
    <source>
        <dbReference type="Proteomes" id="UP000490939"/>
    </source>
</evidence>
<protein>
    <submittedName>
        <fullName evidence="2">Uncharacterized protein</fullName>
    </submittedName>
</protein>
<dbReference type="PANTHER" id="PTHR35043:SF7">
    <property type="entry name" value="TRANSCRIPTION FACTOR DOMAIN-CONTAINING PROTEIN"/>
    <property type="match status" value="1"/>
</dbReference>
<dbReference type="PANTHER" id="PTHR35043">
    <property type="entry name" value="TRANSCRIPTION FACTOR DOMAIN-CONTAINING PROTEIN"/>
    <property type="match status" value="1"/>
</dbReference>
<accession>A0A8H3U6A1</accession>
<keyword evidence="5" id="KW-1185">Reference proteome</keyword>
<dbReference type="Proteomes" id="UP000490939">
    <property type="component" value="Unassembled WGS sequence"/>
</dbReference>
<feature type="transmembrane region" description="Helical" evidence="1">
    <location>
        <begin position="383"/>
        <end position="404"/>
    </location>
</feature>
<reference evidence="2 4" key="1">
    <citation type="submission" date="2019-11" db="EMBL/GenBank/DDBJ databases">
        <title>Venturia inaequalis Genome Resource.</title>
        <authorList>
            <person name="Lichtner F.J."/>
        </authorList>
    </citation>
    <scope>NUCLEOTIDE SEQUENCE [LARGE SCALE GENOMIC DNA]</scope>
    <source>
        <strain evidence="2">Bline_iso_100314</strain>
        <strain evidence="3 5">DMI_063113</strain>
    </source>
</reference>
<proteinExistence type="predicted"/>
<sequence length="424" mass="47108">MLKAALSSDINDCSLEIKYGGTSSDGFEIIGKVTDSLKVGLTISHDKVPSTDENARKPISLFDTLVNADAGVAPKSVDDDDGQSLYVHLPVTETLKLLQVSHVISPLFSSPRISVYLLVFLETTQKTPETLILKATSAPGLLELEIPIDVLKQPGETNHQLAAKRALADLQEIHPNESRGWLADTRSGNGVLIKDTSRAAGVSITSVPLAIIEDKSKSDGISRAFALIQISWLFVQLTGRAVAHLLISTLELFTGSNGSCAVIGYLLWWSKPKEVGVPFVLNSTYTADEILERQKIFIDDPDLRYPRRYTYARHALGLIAGLLGGLSVVGWAFPFPTYKERFAWRFLSLFLPISAILIWQLAMEWDKKLRIWIHPYLPRVANTGILLLYVVARLYIIIEVFTVLQDYPATLYETVDWSNYLPHF</sequence>
<dbReference type="Proteomes" id="UP000433883">
    <property type="component" value="Unassembled WGS sequence"/>
</dbReference>
<organism evidence="2 4">
    <name type="scientific">Venturia inaequalis</name>
    <name type="common">Apple scab fungus</name>
    <dbReference type="NCBI Taxonomy" id="5025"/>
    <lineage>
        <taxon>Eukaryota</taxon>
        <taxon>Fungi</taxon>
        <taxon>Dikarya</taxon>
        <taxon>Ascomycota</taxon>
        <taxon>Pezizomycotina</taxon>
        <taxon>Dothideomycetes</taxon>
        <taxon>Pleosporomycetidae</taxon>
        <taxon>Venturiales</taxon>
        <taxon>Venturiaceae</taxon>
        <taxon>Venturia</taxon>
    </lineage>
</organism>
<gene>
    <name evidence="2" type="ORF">BLS_008444</name>
    <name evidence="3" type="ORF">EG327_009488</name>
</gene>
<evidence type="ECO:0000313" key="3">
    <source>
        <dbReference type="EMBL" id="KAE9972470.1"/>
    </source>
</evidence>
<evidence type="ECO:0000313" key="2">
    <source>
        <dbReference type="EMBL" id="KAE9964352.1"/>
    </source>
</evidence>
<evidence type="ECO:0000256" key="1">
    <source>
        <dbReference type="SAM" id="Phobius"/>
    </source>
</evidence>
<dbReference type="EMBL" id="WNWQ01000713">
    <property type="protein sequence ID" value="KAE9964352.1"/>
    <property type="molecule type" value="Genomic_DNA"/>
</dbReference>